<dbReference type="AlphaFoldDB" id="R7UET8"/>
<keyword evidence="6" id="KW-0597">Phosphoprotein</keyword>
<dbReference type="EMBL" id="KB304646">
    <property type="protein sequence ID" value="ELU01797.1"/>
    <property type="molecule type" value="Genomic_DNA"/>
</dbReference>
<dbReference type="InterPro" id="IPR035979">
    <property type="entry name" value="RBD_domain_sf"/>
</dbReference>
<keyword evidence="8" id="KW-0648">Protein biosynthesis</keyword>
<dbReference type="PROSITE" id="PS50102">
    <property type="entry name" value="RRM"/>
    <property type="match status" value="1"/>
</dbReference>
<dbReference type="InterPro" id="IPR034229">
    <property type="entry name" value="eIF4H_RRM"/>
</dbReference>
<dbReference type="InterPro" id="IPR012677">
    <property type="entry name" value="Nucleotide-bd_a/b_plait_sf"/>
</dbReference>
<evidence type="ECO:0000256" key="8">
    <source>
        <dbReference type="ARBA" id="ARBA00022917"/>
    </source>
</evidence>
<evidence type="ECO:0000256" key="2">
    <source>
        <dbReference type="ARBA" id="ARBA00013856"/>
    </source>
</evidence>
<feature type="compositionally biased region" description="Basic and acidic residues" evidence="12">
    <location>
        <begin position="128"/>
        <end position="142"/>
    </location>
</feature>
<evidence type="ECO:0000256" key="7">
    <source>
        <dbReference type="ARBA" id="ARBA00022884"/>
    </source>
</evidence>
<evidence type="ECO:0000256" key="3">
    <source>
        <dbReference type="ARBA" id="ARBA00022481"/>
    </source>
</evidence>
<evidence type="ECO:0000256" key="12">
    <source>
        <dbReference type="SAM" id="MobiDB-lite"/>
    </source>
</evidence>
<evidence type="ECO:0000256" key="5">
    <source>
        <dbReference type="ARBA" id="ARBA00022540"/>
    </source>
</evidence>
<dbReference type="SUPFAM" id="SSF54928">
    <property type="entry name" value="RNA-binding domain, RBD"/>
    <property type="match status" value="1"/>
</dbReference>
<dbReference type="SMART" id="SM00360">
    <property type="entry name" value="RRM"/>
    <property type="match status" value="1"/>
</dbReference>
<keyword evidence="5" id="KW-0396">Initiation factor</keyword>
<evidence type="ECO:0000256" key="6">
    <source>
        <dbReference type="ARBA" id="ARBA00022553"/>
    </source>
</evidence>
<gene>
    <name evidence="14" type="ORF">CAPTEDRAFT_224491</name>
</gene>
<organism evidence="14">
    <name type="scientific">Capitella teleta</name>
    <name type="common">Polychaete worm</name>
    <dbReference type="NCBI Taxonomy" id="283909"/>
    <lineage>
        <taxon>Eukaryota</taxon>
        <taxon>Metazoa</taxon>
        <taxon>Spiralia</taxon>
        <taxon>Lophotrochozoa</taxon>
        <taxon>Annelida</taxon>
        <taxon>Polychaeta</taxon>
        <taxon>Sedentaria</taxon>
        <taxon>Scolecida</taxon>
        <taxon>Capitellidae</taxon>
        <taxon>Capitella</taxon>
    </lineage>
</organism>
<reference evidence="14 16" key="2">
    <citation type="journal article" date="2013" name="Nature">
        <title>Insights into bilaterian evolution from three spiralian genomes.</title>
        <authorList>
            <person name="Simakov O."/>
            <person name="Marletaz F."/>
            <person name="Cho S.J."/>
            <person name="Edsinger-Gonzales E."/>
            <person name="Havlak P."/>
            <person name="Hellsten U."/>
            <person name="Kuo D.H."/>
            <person name="Larsson T."/>
            <person name="Lv J."/>
            <person name="Arendt D."/>
            <person name="Savage R."/>
            <person name="Osoegawa K."/>
            <person name="de Jong P."/>
            <person name="Grimwood J."/>
            <person name="Chapman J.A."/>
            <person name="Shapiro H."/>
            <person name="Aerts A."/>
            <person name="Otillar R.P."/>
            <person name="Terry A.Y."/>
            <person name="Boore J.L."/>
            <person name="Grigoriev I.V."/>
            <person name="Lindberg D.R."/>
            <person name="Seaver E.C."/>
            <person name="Weisblat D.A."/>
            <person name="Putnam N.H."/>
            <person name="Rokhsar D.S."/>
        </authorList>
    </citation>
    <scope>NUCLEOTIDE SEQUENCE</scope>
    <source>
        <strain evidence="14 16">I ESC-2004</strain>
    </source>
</reference>
<dbReference type="EMBL" id="AMQN01009109">
    <property type="status" value="NOT_ANNOTATED_CDS"/>
    <property type="molecule type" value="Genomic_DNA"/>
</dbReference>
<feature type="compositionally biased region" description="Basic and acidic residues" evidence="12">
    <location>
        <begin position="225"/>
        <end position="245"/>
    </location>
</feature>
<accession>R7UET8</accession>
<reference evidence="15" key="3">
    <citation type="submission" date="2015-06" db="UniProtKB">
        <authorList>
            <consortium name="EnsemblMetazoa"/>
        </authorList>
    </citation>
    <scope>IDENTIFICATION</scope>
</reference>
<keyword evidence="4" id="KW-0963">Cytoplasm</keyword>
<dbReference type="InterPro" id="IPR000504">
    <property type="entry name" value="RRM_dom"/>
</dbReference>
<evidence type="ECO:0000256" key="1">
    <source>
        <dbReference type="ARBA" id="ARBA00004556"/>
    </source>
</evidence>
<dbReference type="OrthoDB" id="48651at2759"/>
<feature type="compositionally biased region" description="Gly residues" evidence="12">
    <location>
        <begin position="94"/>
        <end position="122"/>
    </location>
</feature>
<sequence length="253" mass="27499">MPDEPPFTAYVGNLPHNLIQGDIDQIFKNMSIKGIRMVRDRETDKFKGYAYVEFADRESLEEALSFNDALFEDRYLRVDIANGRRDGNDRGRGRGGGFGRGGGGRGGGYGGDRGGGYGGDRGGYNDRGPPRDGGYDRPRRGGFDGGGGRHRGGGRYDDRGGGSDWGSGGGRRERGDSGSRDFPELREPSPESAAARPRLKLQPRSKDPVKEVTQGLRNTSIFGEGKPRDATEDAKREAEVAERSRTSSHSSNH</sequence>
<evidence type="ECO:0000313" key="16">
    <source>
        <dbReference type="Proteomes" id="UP000014760"/>
    </source>
</evidence>
<evidence type="ECO:0000256" key="11">
    <source>
        <dbReference type="PROSITE-ProRule" id="PRU00176"/>
    </source>
</evidence>
<dbReference type="HOGENOM" id="CLU_046195_1_0_1"/>
<comment type="subcellular location">
    <subcellularLocation>
        <location evidence="1">Cytoplasm</location>
        <location evidence="1">Perinuclear region</location>
    </subcellularLocation>
</comment>
<dbReference type="PANTHER" id="PTHR23236:SF11">
    <property type="entry name" value="EUKARYOTIC TRANSLATION INITIATION FACTOR 4H"/>
    <property type="match status" value="1"/>
</dbReference>
<keyword evidence="7 11" id="KW-0694">RNA-binding</keyword>
<keyword evidence="16" id="KW-1185">Reference proteome</keyword>
<evidence type="ECO:0000313" key="15">
    <source>
        <dbReference type="EnsemblMetazoa" id="CapteP224491"/>
    </source>
</evidence>
<evidence type="ECO:0000259" key="13">
    <source>
        <dbReference type="PROSITE" id="PS50102"/>
    </source>
</evidence>
<dbReference type="GO" id="GO:0003723">
    <property type="term" value="F:RNA binding"/>
    <property type="evidence" value="ECO:0007669"/>
    <property type="project" value="UniProtKB-UniRule"/>
</dbReference>
<dbReference type="Proteomes" id="UP000014760">
    <property type="component" value="Unassembled WGS sequence"/>
</dbReference>
<comment type="function">
    <text evidence="10">Stimulates the RNA helicase activity of EIF4A in the translation initiation complex. Binds weakly mRNA.</text>
</comment>
<proteinExistence type="predicted"/>
<dbReference type="GO" id="GO:0048471">
    <property type="term" value="C:perinuclear region of cytoplasm"/>
    <property type="evidence" value="ECO:0007669"/>
    <property type="project" value="UniProtKB-SubCell"/>
</dbReference>
<evidence type="ECO:0000313" key="14">
    <source>
        <dbReference type="EMBL" id="ELU01797.1"/>
    </source>
</evidence>
<protein>
    <recommendedName>
        <fullName evidence="2">Eukaryotic translation initiation factor 4H</fullName>
    </recommendedName>
</protein>
<dbReference type="PANTHER" id="PTHR23236">
    <property type="entry name" value="EUKARYOTIC TRANSLATION INITIATION FACTOR 4B/4H"/>
    <property type="match status" value="1"/>
</dbReference>
<dbReference type="EnsemblMetazoa" id="CapteT224491">
    <property type="protein sequence ID" value="CapteP224491"/>
    <property type="gene ID" value="CapteG224491"/>
</dbReference>
<dbReference type="GO" id="GO:0003743">
    <property type="term" value="F:translation initiation factor activity"/>
    <property type="evidence" value="ECO:0007669"/>
    <property type="project" value="UniProtKB-KW"/>
</dbReference>
<dbReference type="STRING" id="283909.R7UET8"/>
<dbReference type="CDD" id="cd12401">
    <property type="entry name" value="RRM_eIF4H"/>
    <property type="match status" value="1"/>
</dbReference>
<keyword evidence="9" id="KW-0007">Acetylation</keyword>
<reference evidence="16" key="1">
    <citation type="submission" date="2012-12" db="EMBL/GenBank/DDBJ databases">
        <authorList>
            <person name="Hellsten U."/>
            <person name="Grimwood J."/>
            <person name="Chapman J.A."/>
            <person name="Shapiro H."/>
            <person name="Aerts A."/>
            <person name="Otillar R.P."/>
            <person name="Terry A.Y."/>
            <person name="Boore J.L."/>
            <person name="Simakov O."/>
            <person name="Marletaz F."/>
            <person name="Cho S.-J."/>
            <person name="Edsinger-Gonzales E."/>
            <person name="Havlak P."/>
            <person name="Kuo D.-H."/>
            <person name="Larsson T."/>
            <person name="Lv J."/>
            <person name="Arendt D."/>
            <person name="Savage R."/>
            <person name="Osoegawa K."/>
            <person name="de Jong P."/>
            <person name="Lindberg D.R."/>
            <person name="Seaver E.C."/>
            <person name="Weisblat D.A."/>
            <person name="Putnam N.H."/>
            <person name="Grigoriev I.V."/>
            <person name="Rokhsar D.S."/>
        </authorList>
    </citation>
    <scope>NUCLEOTIDE SEQUENCE</scope>
    <source>
        <strain evidence="16">I ESC-2004</strain>
    </source>
</reference>
<keyword evidence="3" id="KW-0488">Methylation</keyword>
<feature type="region of interest" description="Disordered" evidence="12">
    <location>
        <begin position="83"/>
        <end position="253"/>
    </location>
</feature>
<feature type="domain" description="RRM" evidence="13">
    <location>
        <begin position="7"/>
        <end position="83"/>
    </location>
</feature>
<evidence type="ECO:0000256" key="4">
    <source>
        <dbReference type="ARBA" id="ARBA00022490"/>
    </source>
</evidence>
<evidence type="ECO:0000256" key="10">
    <source>
        <dbReference type="ARBA" id="ARBA00025462"/>
    </source>
</evidence>
<dbReference type="Pfam" id="PF00076">
    <property type="entry name" value="RRM_1"/>
    <property type="match status" value="1"/>
</dbReference>
<name>R7UET8_CAPTE</name>
<evidence type="ECO:0000256" key="9">
    <source>
        <dbReference type="ARBA" id="ARBA00022990"/>
    </source>
</evidence>
<feature type="compositionally biased region" description="Basic and acidic residues" evidence="12">
    <location>
        <begin position="83"/>
        <end position="92"/>
    </location>
</feature>
<feature type="compositionally biased region" description="Basic and acidic residues" evidence="12">
    <location>
        <begin position="170"/>
        <end position="189"/>
    </location>
</feature>
<dbReference type="Gene3D" id="3.30.70.330">
    <property type="match status" value="1"/>
</dbReference>
<dbReference type="OMA" id="ECKGGWD"/>